<dbReference type="EMBL" id="CM043795">
    <property type="protein sequence ID" value="KAI4817703.1"/>
    <property type="molecule type" value="Genomic_DNA"/>
</dbReference>
<sequence>PPQTWRFKPEVSQKEGDKPSTPSLKMVQLPCWQTAGSPSPLNQMDAAEAPVSVQQELAEEVMKMYLLQNQDG</sequence>
<reference evidence="1" key="1">
    <citation type="submission" date="2022-05" db="EMBL/GenBank/DDBJ databases">
        <title>Chromosome-level genome of Chaenocephalus aceratus.</title>
        <authorList>
            <person name="Park H."/>
        </authorList>
    </citation>
    <scope>NUCLEOTIDE SEQUENCE</scope>
    <source>
        <strain evidence="1">KU_202001</strain>
    </source>
</reference>
<protein>
    <submittedName>
        <fullName evidence="1">Uncharacterized protein</fullName>
    </submittedName>
</protein>
<feature type="non-terminal residue" evidence="1">
    <location>
        <position position="72"/>
    </location>
</feature>
<dbReference type="Proteomes" id="UP001057452">
    <property type="component" value="Chromosome 11"/>
</dbReference>
<evidence type="ECO:0000313" key="2">
    <source>
        <dbReference type="Proteomes" id="UP001057452"/>
    </source>
</evidence>
<name>A0ACB9WWA6_CHAAC</name>
<keyword evidence="2" id="KW-1185">Reference proteome</keyword>
<feature type="non-terminal residue" evidence="1">
    <location>
        <position position="1"/>
    </location>
</feature>
<evidence type="ECO:0000313" key="1">
    <source>
        <dbReference type="EMBL" id="KAI4817703.1"/>
    </source>
</evidence>
<proteinExistence type="predicted"/>
<accession>A0ACB9WWA6</accession>
<gene>
    <name evidence="1" type="ORF">KUCAC02_011083</name>
</gene>
<comment type="caution">
    <text evidence="1">The sequence shown here is derived from an EMBL/GenBank/DDBJ whole genome shotgun (WGS) entry which is preliminary data.</text>
</comment>
<organism evidence="1 2">
    <name type="scientific">Chaenocephalus aceratus</name>
    <name type="common">Blackfin icefish</name>
    <name type="synonym">Chaenichthys aceratus</name>
    <dbReference type="NCBI Taxonomy" id="36190"/>
    <lineage>
        <taxon>Eukaryota</taxon>
        <taxon>Metazoa</taxon>
        <taxon>Chordata</taxon>
        <taxon>Craniata</taxon>
        <taxon>Vertebrata</taxon>
        <taxon>Euteleostomi</taxon>
        <taxon>Actinopterygii</taxon>
        <taxon>Neopterygii</taxon>
        <taxon>Teleostei</taxon>
        <taxon>Neoteleostei</taxon>
        <taxon>Acanthomorphata</taxon>
        <taxon>Eupercaria</taxon>
        <taxon>Perciformes</taxon>
        <taxon>Notothenioidei</taxon>
        <taxon>Channichthyidae</taxon>
        <taxon>Chaenocephalus</taxon>
    </lineage>
</organism>